<dbReference type="Gene3D" id="2.30.30.140">
    <property type="match status" value="1"/>
</dbReference>
<feature type="domain" description="Tudor" evidence="9">
    <location>
        <begin position="705"/>
        <end position="765"/>
    </location>
</feature>
<sequence length="891" mass="99571">MQGMKQAKVKNVLSGDTLVLTSVQNPAEERTLSFAFVSAPRLRREGDEPFAFQSREFLRAPAIGKVVQFKVLYSIPTGAKRDYGIVYLQSGDVFPELAVREGWVKLRDDAGRKDESDESKQLLERLEIEQDKAKASSKGIWSSSGGKIENSYELPDPKAFAEQWKGKRIDAIIERVFSGDRMIARLELSETKHVQTMVLVAGVRAPSTKRTNPTDGKEIPAEPFGTEAHQFVEERMLQRRVKIEVLGVSPQNQLVCAVVHPNGSIAKFILEAGLARCTDHHSTMLGGQMSELRQAEKRAKDKGIGLFQGAVSTKPGAAETDAIVSRVQTADTIYLRGKSGDERRVQLSSVRQPKPTDPKQAPFQADAKEFLRKKLIGKHVRVTVDGKKAASEGFEERDVVTILANNKNIALQLVEAGYASVIRHRRDDDDRSPAYDELLAAEETAQKEEKGIWSPKPPATKTYQDYSENLQRAKIQSSVLQRQKRIPAIVDFVKSGSRFTILIPRENAKLTFVLSCVRAPRSARNATEKSEPFGQEAHDFANRRCLQRDVEIDVEATDKVGGFIGTLYVNRENFAKLLLEEGLASVHAYSAEQSAHGPELFAAEDRAKKAKKGMWHDYDPSITDGMDGLSLADTTQQQHSNGTTTTPSDPPKKDYRDVLITHIDPTTAHLKLQIISPTTTSALTTLMSSFSTHHRSTTTTSLPSPPKTGDLVSARFSLDNEWYRARIRRNDRENKKADVLFIDYGNSETLPWNELRPLPAQFSTQKLKAQAIDAAFSFLQFPKSNDYLTDSCSWVESRTADRQLVASVDKEERDGLLWVTLFDPEAEKEGQEGESINSEIIAEGLATVKRDLKGWELGREDVVKRLRERMAEAKEEKRGVWEYGEVEGEDD</sequence>
<dbReference type="InterPro" id="IPR035437">
    <property type="entry name" value="SNase_OB-fold_sf"/>
</dbReference>
<gene>
    <name evidence="11" type="ORF">JMJ35_004417</name>
</gene>
<protein>
    <recommendedName>
        <fullName evidence="2">Probable endonuclease LCL3</fullName>
    </recommendedName>
    <alternativeName>
        <fullName evidence="3">Probable endonuclease lcl3</fullName>
    </alternativeName>
</protein>
<evidence type="ECO:0000256" key="3">
    <source>
        <dbReference type="ARBA" id="ARBA00014651"/>
    </source>
</evidence>
<comment type="caution">
    <text evidence="11">The sequence shown here is derived from an EMBL/GenBank/DDBJ whole genome shotgun (WGS) entry which is preliminary data.</text>
</comment>
<dbReference type="FunFam" id="2.40.50.90:FF:000001">
    <property type="entry name" value="Staphylococcal nuclease domain-containing protein"/>
    <property type="match status" value="1"/>
</dbReference>
<feature type="domain" description="TNase-like" evidence="10">
    <location>
        <begin position="3"/>
        <end position="143"/>
    </location>
</feature>
<dbReference type="GO" id="GO:0003723">
    <property type="term" value="F:RNA binding"/>
    <property type="evidence" value="ECO:0007669"/>
    <property type="project" value="UniProtKB-UniRule"/>
</dbReference>
<dbReference type="InterPro" id="IPR016071">
    <property type="entry name" value="Staphylococal_nuclease_OB-fold"/>
</dbReference>
<dbReference type="SUPFAM" id="SSF50199">
    <property type="entry name" value="Staphylococcal nuclease"/>
    <property type="match status" value="5"/>
</dbReference>
<dbReference type="Pfam" id="PF00567">
    <property type="entry name" value="TUDOR"/>
    <property type="match status" value="1"/>
</dbReference>
<dbReference type="SMART" id="SM00333">
    <property type="entry name" value="TUDOR"/>
    <property type="match status" value="1"/>
</dbReference>
<keyword evidence="6" id="KW-0677">Repeat</keyword>
<evidence type="ECO:0000259" key="9">
    <source>
        <dbReference type="PROSITE" id="PS50304"/>
    </source>
</evidence>
<dbReference type="PANTHER" id="PTHR12302">
    <property type="entry name" value="EBNA2 BINDING PROTEIN P100"/>
    <property type="match status" value="1"/>
</dbReference>
<evidence type="ECO:0000256" key="7">
    <source>
        <dbReference type="PIRNR" id="PIRNR017179"/>
    </source>
</evidence>
<dbReference type="GO" id="GO:0005829">
    <property type="term" value="C:cytosol"/>
    <property type="evidence" value="ECO:0007669"/>
    <property type="project" value="UniProtKB-UniRule"/>
</dbReference>
<accession>A0AA39UBG7</accession>
<evidence type="ECO:0000256" key="4">
    <source>
        <dbReference type="ARBA" id="ARBA00022490"/>
    </source>
</evidence>
<evidence type="ECO:0000256" key="1">
    <source>
        <dbReference type="ARBA" id="ARBA00004496"/>
    </source>
</evidence>
<dbReference type="FunFam" id="2.30.30.140:FF:000018">
    <property type="entry name" value="Serine/threonine-protein kinase 31"/>
    <property type="match status" value="1"/>
</dbReference>
<dbReference type="CDD" id="cd00175">
    <property type="entry name" value="SNc"/>
    <property type="match status" value="2"/>
</dbReference>
<dbReference type="GO" id="GO:0006402">
    <property type="term" value="P:mRNA catabolic process"/>
    <property type="evidence" value="ECO:0007669"/>
    <property type="project" value="UniProtKB-UniRule"/>
</dbReference>
<keyword evidence="4 7" id="KW-0963">Cytoplasm</keyword>
<dbReference type="Proteomes" id="UP001166286">
    <property type="component" value="Unassembled WGS sequence"/>
</dbReference>
<evidence type="ECO:0000256" key="8">
    <source>
        <dbReference type="SAM" id="MobiDB-lite"/>
    </source>
</evidence>
<feature type="domain" description="TNase-like" evidence="10">
    <location>
        <begin position="167"/>
        <end position="309"/>
    </location>
</feature>
<dbReference type="EMBL" id="JAFEKC020000008">
    <property type="protein sequence ID" value="KAK0513431.1"/>
    <property type="molecule type" value="Genomic_DNA"/>
</dbReference>
<dbReference type="FunFam" id="2.40.50.90:FF:000030">
    <property type="entry name" value="Transcription factor (Snd1/p100), putative"/>
    <property type="match status" value="1"/>
</dbReference>
<comment type="subcellular location">
    <subcellularLocation>
        <location evidence="1 7">Cytoplasm</location>
    </subcellularLocation>
</comment>
<dbReference type="Pfam" id="PF00565">
    <property type="entry name" value="SNase"/>
    <property type="match status" value="3"/>
</dbReference>
<name>A0AA39UBG7_9LECA</name>
<reference evidence="11" key="1">
    <citation type="submission" date="2023-03" db="EMBL/GenBank/DDBJ databases">
        <title>Complete genome of Cladonia borealis.</title>
        <authorList>
            <person name="Park H."/>
        </authorList>
    </citation>
    <scope>NUCLEOTIDE SEQUENCE</scope>
    <source>
        <strain evidence="11">ANT050790</strain>
    </source>
</reference>
<dbReference type="InterPro" id="IPR016685">
    <property type="entry name" value="Silence_cplx_Nase-comp_TudorSN"/>
</dbReference>
<keyword evidence="12" id="KW-1185">Reference proteome</keyword>
<dbReference type="GO" id="GO:0004518">
    <property type="term" value="F:nuclease activity"/>
    <property type="evidence" value="ECO:0007669"/>
    <property type="project" value="TreeGrafter"/>
</dbReference>
<dbReference type="AlphaFoldDB" id="A0AA39UBG7"/>
<dbReference type="GO" id="GO:0031332">
    <property type="term" value="C:RNAi effector complex"/>
    <property type="evidence" value="ECO:0007669"/>
    <property type="project" value="InterPro"/>
</dbReference>
<feature type="domain" description="TNase-like" evidence="10">
    <location>
        <begin position="484"/>
        <end position="617"/>
    </location>
</feature>
<dbReference type="GO" id="GO:0005634">
    <property type="term" value="C:nucleus"/>
    <property type="evidence" value="ECO:0007669"/>
    <property type="project" value="TreeGrafter"/>
</dbReference>
<evidence type="ECO:0000313" key="11">
    <source>
        <dbReference type="EMBL" id="KAK0513431.1"/>
    </source>
</evidence>
<evidence type="ECO:0000256" key="2">
    <source>
        <dbReference type="ARBA" id="ARBA00013404"/>
    </source>
</evidence>
<dbReference type="PIRSF" id="PIRSF017179">
    <property type="entry name" value="RISC-Tudor-SN"/>
    <property type="match status" value="1"/>
</dbReference>
<evidence type="ECO:0000256" key="5">
    <source>
        <dbReference type="ARBA" id="ARBA00022553"/>
    </source>
</evidence>
<dbReference type="FunFam" id="2.40.50.90:FF:000019">
    <property type="entry name" value="Transcription factor (Snd1/p100), putative"/>
    <property type="match status" value="1"/>
</dbReference>
<dbReference type="FunFam" id="2.40.50.90:FF:000010">
    <property type="entry name" value="Ribonuclease"/>
    <property type="match status" value="1"/>
</dbReference>
<organism evidence="11 12">
    <name type="scientific">Cladonia borealis</name>
    <dbReference type="NCBI Taxonomy" id="184061"/>
    <lineage>
        <taxon>Eukaryota</taxon>
        <taxon>Fungi</taxon>
        <taxon>Dikarya</taxon>
        <taxon>Ascomycota</taxon>
        <taxon>Pezizomycotina</taxon>
        <taxon>Lecanoromycetes</taxon>
        <taxon>OSLEUM clade</taxon>
        <taxon>Lecanoromycetidae</taxon>
        <taxon>Lecanorales</taxon>
        <taxon>Lecanorineae</taxon>
        <taxon>Cladoniaceae</taxon>
        <taxon>Cladonia</taxon>
    </lineage>
</organism>
<feature type="domain" description="TNase-like" evidence="10">
    <location>
        <begin position="318"/>
        <end position="455"/>
    </location>
</feature>
<dbReference type="PROSITE" id="PS50830">
    <property type="entry name" value="TNASE_3"/>
    <property type="match status" value="4"/>
</dbReference>
<dbReference type="PANTHER" id="PTHR12302:SF2">
    <property type="entry name" value="STAPHYLOCOCCAL NUCLEASE DOMAIN-CONTAINING PROTEIN 1"/>
    <property type="match status" value="1"/>
</dbReference>
<proteinExistence type="predicted"/>
<evidence type="ECO:0000259" key="10">
    <source>
        <dbReference type="PROSITE" id="PS50830"/>
    </source>
</evidence>
<dbReference type="PROSITE" id="PS50304">
    <property type="entry name" value="TUDOR"/>
    <property type="match status" value="1"/>
</dbReference>
<dbReference type="InterPro" id="IPR002999">
    <property type="entry name" value="Tudor"/>
</dbReference>
<dbReference type="Gene3D" id="2.40.50.90">
    <property type="match status" value="5"/>
</dbReference>
<evidence type="ECO:0000256" key="6">
    <source>
        <dbReference type="ARBA" id="ARBA00022737"/>
    </source>
</evidence>
<feature type="region of interest" description="Disordered" evidence="8">
    <location>
        <begin position="634"/>
        <end position="653"/>
    </location>
</feature>
<keyword evidence="5" id="KW-0597">Phosphoprotein</keyword>
<dbReference type="GO" id="GO:0031047">
    <property type="term" value="P:regulatory ncRNA-mediated gene silencing"/>
    <property type="evidence" value="ECO:0007669"/>
    <property type="project" value="UniProtKB-UniRule"/>
</dbReference>
<dbReference type="SMART" id="SM00318">
    <property type="entry name" value="SNc"/>
    <property type="match status" value="4"/>
</dbReference>
<dbReference type="SUPFAM" id="SSF63748">
    <property type="entry name" value="Tudor/PWWP/MBT"/>
    <property type="match status" value="1"/>
</dbReference>
<evidence type="ECO:0000313" key="12">
    <source>
        <dbReference type="Proteomes" id="UP001166286"/>
    </source>
</evidence>